<dbReference type="Gene3D" id="2.40.50.100">
    <property type="match status" value="1"/>
</dbReference>
<dbReference type="Proteomes" id="UP000028521">
    <property type="component" value="Unassembled WGS sequence"/>
</dbReference>
<keyword evidence="6" id="KW-1185">Reference proteome</keyword>
<dbReference type="InterPro" id="IPR058792">
    <property type="entry name" value="Beta-barrel_RND_2"/>
</dbReference>
<proteinExistence type="inferred from homology"/>
<evidence type="ECO:0000313" key="6">
    <source>
        <dbReference type="Proteomes" id="UP000028521"/>
    </source>
</evidence>
<dbReference type="PANTHER" id="PTHR30097:SF4">
    <property type="entry name" value="SLR6042 PROTEIN"/>
    <property type="match status" value="1"/>
</dbReference>
<dbReference type="Pfam" id="PF25954">
    <property type="entry name" value="Beta-barrel_RND_2"/>
    <property type="match status" value="1"/>
</dbReference>
<evidence type="ECO:0000259" key="3">
    <source>
        <dbReference type="Pfam" id="PF25917"/>
    </source>
</evidence>
<dbReference type="AlphaFoldDB" id="A0A084TLA1"/>
<evidence type="ECO:0000256" key="2">
    <source>
        <dbReference type="ARBA" id="ARBA00022448"/>
    </source>
</evidence>
<dbReference type="SUPFAM" id="SSF111369">
    <property type="entry name" value="HlyD-like secretion proteins"/>
    <property type="match status" value="1"/>
</dbReference>
<protein>
    <submittedName>
        <fullName evidence="5">Cation transporter</fullName>
    </submittedName>
</protein>
<dbReference type="GO" id="GO:0060003">
    <property type="term" value="P:copper ion export"/>
    <property type="evidence" value="ECO:0007669"/>
    <property type="project" value="TreeGrafter"/>
</dbReference>
<dbReference type="Gene3D" id="2.40.30.170">
    <property type="match status" value="1"/>
</dbReference>
<dbReference type="PANTHER" id="PTHR30097">
    <property type="entry name" value="CATION EFFLUX SYSTEM PROTEIN CUSB"/>
    <property type="match status" value="1"/>
</dbReference>
<accession>A0A084TLA1</accession>
<reference evidence="6" key="2">
    <citation type="submission" date="2014-07" db="EMBL/GenBank/DDBJ databases">
        <title>Genome sequence of Mangrovimonas yunxiaonensis.</title>
        <authorList>
            <person name="Li Y."/>
            <person name="Zheng T."/>
        </authorList>
    </citation>
    <scope>NUCLEOTIDE SEQUENCE [LARGE SCALE GENOMIC DNA]</scope>
    <source>
        <strain evidence="6">LY01</strain>
    </source>
</reference>
<dbReference type="GO" id="GO:0030313">
    <property type="term" value="C:cell envelope"/>
    <property type="evidence" value="ECO:0007669"/>
    <property type="project" value="TreeGrafter"/>
</dbReference>
<dbReference type="GO" id="GO:0016020">
    <property type="term" value="C:membrane"/>
    <property type="evidence" value="ECO:0007669"/>
    <property type="project" value="InterPro"/>
</dbReference>
<name>A0A084TLA1_9FLAO</name>
<reference evidence="5 6" key="1">
    <citation type="journal article" date="2014" name="Genome Announc.">
        <title>Draft Genome Sequence of the Algicidal Bacterium Mangrovimonas yunxiaonensis Strain LY01.</title>
        <authorList>
            <person name="Li Y."/>
            <person name="Zhu H."/>
            <person name="Li C."/>
            <person name="Zhang H."/>
            <person name="Chen Z."/>
            <person name="Zheng W."/>
            <person name="Xu H."/>
            <person name="Zheng T."/>
        </authorList>
    </citation>
    <scope>NUCLEOTIDE SEQUENCE [LARGE SCALE GENOMIC DNA]</scope>
    <source>
        <strain evidence="5 6">LY01</strain>
    </source>
</reference>
<dbReference type="InterPro" id="IPR051909">
    <property type="entry name" value="MFP_Cation_Efflux"/>
</dbReference>
<dbReference type="Pfam" id="PF25917">
    <property type="entry name" value="BSH_RND"/>
    <property type="match status" value="1"/>
</dbReference>
<dbReference type="Gene3D" id="1.10.287.470">
    <property type="entry name" value="Helix hairpin bin"/>
    <property type="match status" value="1"/>
</dbReference>
<dbReference type="EMBL" id="JPFK01000005">
    <property type="protein sequence ID" value="KFB01487.1"/>
    <property type="molecule type" value="Genomic_DNA"/>
</dbReference>
<feature type="domain" description="Multidrug resistance protein MdtA-like barrel-sandwich hybrid" evidence="3">
    <location>
        <begin position="79"/>
        <end position="218"/>
    </location>
</feature>
<dbReference type="InterPro" id="IPR006143">
    <property type="entry name" value="RND_pump_MFP"/>
</dbReference>
<dbReference type="PROSITE" id="PS51257">
    <property type="entry name" value="PROKAR_LIPOPROTEIN"/>
    <property type="match status" value="1"/>
</dbReference>
<dbReference type="eggNOG" id="COG0845">
    <property type="taxonomic scope" value="Bacteria"/>
</dbReference>
<dbReference type="RefSeq" id="WP_036120778.1">
    <property type="nucleotide sequence ID" value="NZ_BMET01000001.1"/>
</dbReference>
<dbReference type="OrthoDB" id="9814657at2"/>
<comment type="caution">
    <text evidence="5">The sequence shown here is derived from an EMBL/GenBank/DDBJ whole genome shotgun (WGS) entry which is preliminary data.</text>
</comment>
<evidence type="ECO:0000313" key="5">
    <source>
        <dbReference type="EMBL" id="KFB01487.1"/>
    </source>
</evidence>
<keyword evidence="2" id="KW-0813">Transport</keyword>
<feature type="domain" description="CusB-like beta-barrel" evidence="4">
    <location>
        <begin position="230"/>
        <end position="301"/>
    </location>
</feature>
<evidence type="ECO:0000259" key="4">
    <source>
        <dbReference type="Pfam" id="PF25954"/>
    </source>
</evidence>
<dbReference type="STRING" id="1197477.IA57_06560"/>
<gene>
    <name evidence="5" type="ORF">IA57_06560</name>
</gene>
<organism evidence="5 6">
    <name type="scientific">Mangrovimonas yunxiaonensis</name>
    <dbReference type="NCBI Taxonomy" id="1197477"/>
    <lineage>
        <taxon>Bacteria</taxon>
        <taxon>Pseudomonadati</taxon>
        <taxon>Bacteroidota</taxon>
        <taxon>Flavobacteriia</taxon>
        <taxon>Flavobacteriales</taxon>
        <taxon>Flavobacteriaceae</taxon>
        <taxon>Mangrovimonas</taxon>
    </lineage>
</organism>
<dbReference type="GO" id="GO:0015679">
    <property type="term" value="P:plasma membrane copper ion transport"/>
    <property type="evidence" value="ECO:0007669"/>
    <property type="project" value="TreeGrafter"/>
</dbReference>
<dbReference type="GO" id="GO:0022857">
    <property type="term" value="F:transmembrane transporter activity"/>
    <property type="evidence" value="ECO:0007669"/>
    <property type="project" value="InterPro"/>
</dbReference>
<evidence type="ECO:0000256" key="1">
    <source>
        <dbReference type="ARBA" id="ARBA00009477"/>
    </source>
</evidence>
<sequence length="384" mass="42977">MKYLYISFLAIALFSCQNQENSSTTQKPHAENTEHHDQVFISKQQFQGEKMALDTLSQQTFKETVVVNGMIDVPPHNKSKITTFMGGYITQTPLLIGDEVKKGQLLVSLKNTEFVTLQQTFLEVAEQLQYLENEYTRQKTLYEEQITSQKSYLKAESTYKSNLAHYNGLKKKLEMLNINPKSVLNGNIVDNINIYSPIAGSVSSIHVSNGAFVAASDVIMEIIDSEHIHLELSVFEKDIMNIKKGQKITFKIPEASNETFLAEVHLVGSTIDETTRRIKVHGHIADESKPFIVGMFSEAEIYTNELVSIGLPNEAIIPVGDHHYILVLNKETETGYQFSKTEVTIGKQTESHTEILNAKPLLGKQIITAGTSMLLNDSEGGHSH</sequence>
<comment type="similarity">
    <text evidence="1">Belongs to the membrane fusion protein (MFP) (TC 8.A.1) family.</text>
</comment>
<dbReference type="InterPro" id="IPR058625">
    <property type="entry name" value="MdtA-like_BSH"/>
</dbReference>
<dbReference type="NCBIfam" id="TIGR01730">
    <property type="entry name" value="RND_mfp"/>
    <property type="match status" value="1"/>
</dbReference>